<accession>A0A0F9CDW4</accession>
<gene>
    <name evidence="1" type="ORF">LCGC14_2678540</name>
</gene>
<protein>
    <submittedName>
        <fullName evidence="1">Uncharacterized protein</fullName>
    </submittedName>
</protein>
<proteinExistence type="predicted"/>
<dbReference type="AlphaFoldDB" id="A0A0F9CDW4"/>
<dbReference type="Pfam" id="PF05069">
    <property type="entry name" value="Phage_tail_S"/>
    <property type="match status" value="1"/>
</dbReference>
<organism evidence="1">
    <name type="scientific">marine sediment metagenome</name>
    <dbReference type="NCBI Taxonomy" id="412755"/>
    <lineage>
        <taxon>unclassified sequences</taxon>
        <taxon>metagenomes</taxon>
        <taxon>ecological metagenomes</taxon>
    </lineage>
</organism>
<sequence>MDRGIARFSEAVTDYRPIWPVIEDDFYAMEKDQFRSEGKEGGEPWQELSAAYAEWKEARYPGKPILERTGDLEASLTSGSDPNAVKIEKRKELTLGSKIPYAIYHQSPKPRKALPRRPEIMLSEEFKRGVMRNIHVYLVQIANQSGFRGGLGPLESSQLAKYFGKGIPPRGASPVRGSYGTRHF</sequence>
<evidence type="ECO:0000313" key="1">
    <source>
        <dbReference type="EMBL" id="KKK94866.1"/>
    </source>
</evidence>
<dbReference type="EMBL" id="LAZR01047161">
    <property type="protein sequence ID" value="KKK94866.1"/>
    <property type="molecule type" value="Genomic_DNA"/>
</dbReference>
<reference evidence="1" key="1">
    <citation type="journal article" date="2015" name="Nature">
        <title>Complex archaea that bridge the gap between prokaryotes and eukaryotes.</title>
        <authorList>
            <person name="Spang A."/>
            <person name="Saw J.H."/>
            <person name="Jorgensen S.L."/>
            <person name="Zaremba-Niedzwiedzka K."/>
            <person name="Martijn J."/>
            <person name="Lind A.E."/>
            <person name="van Eijk R."/>
            <person name="Schleper C."/>
            <person name="Guy L."/>
            <person name="Ettema T.J."/>
        </authorList>
    </citation>
    <scope>NUCLEOTIDE SEQUENCE</scope>
</reference>
<name>A0A0F9CDW4_9ZZZZ</name>
<dbReference type="InterPro" id="IPR006522">
    <property type="entry name" value="Phage_virion_morphogenesis"/>
</dbReference>
<comment type="caution">
    <text evidence="1">The sequence shown here is derived from an EMBL/GenBank/DDBJ whole genome shotgun (WGS) entry which is preliminary data.</text>
</comment>